<accession>A0A6A2Y9Y5</accession>
<name>A0A6A2Y9Y5_HIBSY</name>
<evidence type="ECO:0000256" key="1">
    <source>
        <dbReference type="SAM" id="MobiDB-lite"/>
    </source>
</evidence>
<dbReference type="EMBL" id="VEPZ02001331">
    <property type="protein sequence ID" value="KAE8679165.1"/>
    <property type="molecule type" value="Genomic_DNA"/>
</dbReference>
<dbReference type="InterPro" id="IPR025558">
    <property type="entry name" value="DUF4283"/>
</dbReference>
<comment type="caution">
    <text evidence="3">The sequence shown here is derived from an EMBL/GenBank/DDBJ whole genome shotgun (WGS) entry which is preliminary data.</text>
</comment>
<proteinExistence type="predicted"/>
<protein>
    <recommendedName>
        <fullName evidence="2">DUF4283 domain-containing protein</fullName>
    </recommendedName>
</protein>
<gene>
    <name evidence="3" type="ORF">F3Y22_tig00111402pilonHSYRG00913</name>
</gene>
<keyword evidence="4" id="KW-1185">Reference proteome</keyword>
<feature type="domain" description="DUF4283" evidence="2">
    <location>
        <begin position="144"/>
        <end position="205"/>
    </location>
</feature>
<dbReference type="AlphaFoldDB" id="A0A6A2Y9Y5"/>
<reference evidence="3" key="1">
    <citation type="submission" date="2019-09" db="EMBL/GenBank/DDBJ databases">
        <title>Draft genome information of white flower Hibiscus syriacus.</title>
        <authorList>
            <person name="Kim Y.-M."/>
        </authorList>
    </citation>
    <scope>NUCLEOTIDE SEQUENCE [LARGE SCALE GENOMIC DNA]</scope>
    <source>
        <strain evidence="3">YM2019G1</strain>
    </source>
</reference>
<dbReference type="Pfam" id="PF14111">
    <property type="entry name" value="DUF4283"/>
    <property type="match status" value="1"/>
</dbReference>
<organism evidence="3 4">
    <name type="scientific">Hibiscus syriacus</name>
    <name type="common">Rose of Sharon</name>
    <dbReference type="NCBI Taxonomy" id="106335"/>
    <lineage>
        <taxon>Eukaryota</taxon>
        <taxon>Viridiplantae</taxon>
        <taxon>Streptophyta</taxon>
        <taxon>Embryophyta</taxon>
        <taxon>Tracheophyta</taxon>
        <taxon>Spermatophyta</taxon>
        <taxon>Magnoliopsida</taxon>
        <taxon>eudicotyledons</taxon>
        <taxon>Gunneridae</taxon>
        <taxon>Pentapetalae</taxon>
        <taxon>rosids</taxon>
        <taxon>malvids</taxon>
        <taxon>Malvales</taxon>
        <taxon>Malvaceae</taxon>
        <taxon>Malvoideae</taxon>
        <taxon>Hibiscus</taxon>
    </lineage>
</organism>
<feature type="region of interest" description="Disordered" evidence="1">
    <location>
        <begin position="1"/>
        <end position="32"/>
    </location>
</feature>
<evidence type="ECO:0000259" key="2">
    <source>
        <dbReference type="Pfam" id="PF14111"/>
    </source>
</evidence>
<evidence type="ECO:0000313" key="4">
    <source>
        <dbReference type="Proteomes" id="UP000436088"/>
    </source>
</evidence>
<sequence>MENPNGSYHRKPTKDFQTGSGRPPDIPSQEVETNLIREKERALKDLFTGGKDGDVPMQDNIIELHHETNKIDDPISTIHQIEGRKSYAAMVIGSSMSRVQSCPMLEEDEIALNEGDYIIDNNEEYPTIRFSERIYNLIDKNMLKSVIVRLIGRAVGFKALESRIQTLWQPQGRFQLVDLENNYFIIRFGYDEDYVKTTGAAFQILQKIIIQHDYLNDMKGYEGRLPYDLYGHTEEHCPSFDYPMGPAKKEGMSTPENHQHNQLEQILENNQ</sequence>
<evidence type="ECO:0000313" key="3">
    <source>
        <dbReference type="EMBL" id="KAE8679165.1"/>
    </source>
</evidence>
<dbReference type="Proteomes" id="UP000436088">
    <property type="component" value="Unassembled WGS sequence"/>
</dbReference>